<sequence length="261" mass="28466">MNKTVLITGATSGIGFEFAKLFAKNGFNLIITGRNSDILSEMKAKLSSAYNIKVFSFNYDLSDLNSVTKLYDETKKLNLKIDILINNAGAGFNGGFLDVPLENHISTINLNITALTKLTYLIANDMKLCNSGKILNVASTGAYQPGPYIGVYYATKSYVLSLTQALRQELKDTNITVSALCPGATKTKFAKRAGKNDLSSAMSPYEVALIGYNGLAKNKAIITPGFMNKIAIFFSKLIPLTLSARLVMKIQLSVIKKKNEY</sequence>
<evidence type="ECO:0008006" key="6">
    <source>
        <dbReference type="Google" id="ProtNLM"/>
    </source>
</evidence>
<evidence type="ECO:0000256" key="2">
    <source>
        <dbReference type="ARBA" id="ARBA00023002"/>
    </source>
</evidence>
<evidence type="ECO:0000256" key="3">
    <source>
        <dbReference type="RuleBase" id="RU000363"/>
    </source>
</evidence>
<dbReference type="SUPFAM" id="SSF51735">
    <property type="entry name" value="NAD(P)-binding Rossmann-fold domains"/>
    <property type="match status" value="1"/>
</dbReference>
<dbReference type="PRINTS" id="PR00080">
    <property type="entry name" value="SDRFAMILY"/>
</dbReference>
<keyword evidence="2" id="KW-0560">Oxidoreductase</keyword>
<gene>
    <name evidence="4" type="ORF">SAMN02745163_03207</name>
</gene>
<accession>A0A1M6PN16</accession>
<dbReference type="PRINTS" id="PR00081">
    <property type="entry name" value="GDHRDH"/>
</dbReference>
<proteinExistence type="inferred from homology"/>
<reference evidence="4 5" key="1">
    <citation type="submission" date="2016-11" db="EMBL/GenBank/DDBJ databases">
        <authorList>
            <person name="Jaros S."/>
            <person name="Januszkiewicz K."/>
            <person name="Wedrychowicz H."/>
        </authorList>
    </citation>
    <scope>NUCLEOTIDE SEQUENCE [LARGE SCALE GENOMIC DNA]</scope>
    <source>
        <strain evidence="4 5">DSM 21758</strain>
    </source>
</reference>
<evidence type="ECO:0000313" key="4">
    <source>
        <dbReference type="EMBL" id="SHK09344.1"/>
    </source>
</evidence>
<keyword evidence="5" id="KW-1185">Reference proteome</keyword>
<dbReference type="PANTHER" id="PTHR42901:SF1">
    <property type="entry name" value="ALCOHOL DEHYDROGENASE"/>
    <property type="match status" value="1"/>
</dbReference>
<protein>
    <recommendedName>
        <fullName evidence="6">Short-chain dehydrogenase</fullName>
    </recommendedName>
</protein>
<evidence type="ECO:0000256" key="1">
    <source>
        <dbReference type="ARBA" id="ARBA00006484"/>
    </source>
</evidence>
<dbReference type="Gene3D" id="3.40.50.720">
    <property type="entry name" value="NAD(P)-binding Rossmann-like Domain"/>
    <property type="match status" value="1"/>
</dbReference>
<dbReference type="GO" id="GO:0016491">
    <property type="term" value="F:oxidoreductase activity"/>
    <property type="evidence" value="ECO:0007669"/>
    <property type="project" value="UniProtKB-KW"/>
</dbReference>
<name>A0A1M6PN16_9CLOT</name>
<dbReference type="PIRSF" id="PIRSF000126">
    <property type="entry name" value="11-beta-HSD1"/>
    <property type="match status" value="1"/>
</dbReference>
<dbReference type="RefSeq" id="WP_072990060.1">
    <property type="nucleotide sequence ID" value="NZ_FQZB01000013.1"/>
</dbReference>
<dbReference type="STRING" id="1121302.SAMN02745163_03207"/>
<dbReference type="InterPro" id="IPR036291">
    <property type="entry name" value="NAD(P)-bd_dom_sf"/>
</dbReference>
<dbReference type="OrthoDB" id="9808814at2"/>
<dbReference type="EMBL" id="FQZB01000013">
    <property type="protein sequence ID" value="SHK09344.1"/>
    <property type="molecule type" value="Genomic_DNA"/>
</dbReference>
<dbReference type="PANTHER" id="PTHR42901">
    <property type="entry name" value="ALCOHOL DEHYDROGENASE"/>
    <property type="match status" value="1"/>
</dbReference>
<evidence type="ECO:0000313" key="5">
    <source>
        <dbReference type="Proteomes" id="UP000184310"/>
    </source>
</evidence>
<dbReference type="CDD" id="cd05233">
    <property type="entry name" value="SDR_c"/>
    <property type="match status" value="1"/>
</dbReference>
<dbReference type="InterPro" id="IPR002347">
    <property type="entry name" value="SDR_fam"/>
</dbReference>
<organism evidence="4 5">
    <name type="scientific">Clostridium cavendishii DSM 21758</name>
    <dbReference type="NCBI Taxonomy" id="1121302"/>
    <lineage>
        <taxon>Bacteria</taxon>
        <taxon>Bacillati</taxon>
        <taxon>Bacillota</taxon>
        <taxon>Clostridia</taxon>
        <taxon>Eubacteriales</taxon>
        <taxon>Clostridiaceae</taxon>
        <taxon>Clostridium</taxon>
    </lineage>
</organism>
<dbReference type="Proteomes" id="UP000184310">
    <property type="component" value="Unassembled WGS sequence"/>
</dbReference>
<comment type="similarity">
    <text evidence="1 3">Belongs to the short-chain dehydrogenases/reductases (SDR) family.</text>
</comment>
<dbReference type="AlphaFoldDB" id="A0A1M6PN16"/>
<dbReference type="Pfam" id="PF00106">
    <property type="entry name" value="adh_short"/>
    <property type="match status" value="1"/>
</dbReference>